<feature type="domain" description="SH2" evidence="2">
    <location>
        <begin position="267"/>
        <end position="371"/>
    </location>
</feature>
<evidence type="ECO:0000256" key="1">
    <source>
        <dbReference type="PROSITE-ProRule" id="PRU00191"/>
    </source>
</evidence>
<dbReference type="SUPFAM" id="SSF55550">
    <property type="entry name" value="SH2 domain"/>
    <property type="match status" value="3"/>
</dbReference>
<name>A0A5S6R1U1_TRIMR</name>
<reference evidence="4" key="2">
    <citation type="submission" date="2019-12" db="UniProtKB">
        <authorList>
            <consortium name="WormBaseParasite"/>
        </authorList>
    </citation>
    <scope>IDENTIFICATION</scope>
</reference>
<proteinExistence type="predicted"/>
<evidence type="ECO:0000313" key="3">
    <source>
        <dbReference type="Proteomes" id="UP000046395"/>
    </source>
</evidence>
<dbReference type="AlphaFoldDB" id="A0A5S6R1U1"/>
<keyword evidence="3" id="KW-1185">Reference proteome</keyword>
<evidence type="ECO:0000259" key="2">
    <source>
        <dbReference type="PROSITE" id="PS50001"/>
    </source>
</evidence>
<keyword evidence="1" id="KW-0727">SH2 domain</keyword>
<dbReference type="SMART" id="SM00252">
    <property type="entry name" value="SH2"/>
    <property type="match status" value="3"/>
</dbReference>
<dbReference type="Gene3D" id="3.30.505.10">
    <property type="entry name" value="SH2 domain"/>
    <property type="match status" value="2"/>
</dbReference>
<dbReference type="Pfam" id="PF23638">
    <property type="entry name" value="DUF7145"/>
    <property type="match status" value="2"/>
</dbReference>
<reference evidence="3" key="1">
    <citation type="submission" date="2014-03" db="EMBL/GenBank/DDBJ databases">
        <title>The whipworm genome and dual-species transcriptomics of an intimate host-pathogen interaction.</title>
        <authorList>
            <person name="Foth B.J."/>
            <person name="Tsai I.J."/>
            <person name="Reid A.J."/>
            <person name="Bancroft A.J."/>
            <person name="Nichol S."/>
            <person name="Tracey A."/>
            <person name="Holroyd N."/>
            <person name="Cotton J.A."/>
            <person name="Stanley E.J."/>
            <person name="Zarowiecki M."/>
            <person name="Liu J.Z."/>
            <person name="Huckvale T."/>
            <person name="Cooper P.J."/>
            <person name="Grencis R.K."/>
            <person name="Berriman M."/>
        </authorList>
    </citation>
    <scope>NUCLEOTIDE SEQUENCE [LARGE SCALE GENOMIC DNA]</scope>
    <source>
        <strain evidence="3">Edinburgh</strain>
    </source>
</reference>
<accession>A0A5S6R1U1</accession>
<dbReference type="InterPro" id="IPR055569">
    <property type="entry name" value="DUF7145"/>
</dbReference>
<dbReference type="InterPro" id="IPR000980">
    <property type="entry name" value="SH2"/>
</dbReference>
<dbReference type="InterPro" id="IPR055491">
    <property type="entry name" value="DUF7063"/>
</dbReference>
<sequence>MDMCDHPGEVPHRGNRTQYPWTELPFFHGLISLPKLVGRLKVDGDFLLFANSDALCTPTLAVRAKSFNVTAVVLKQGAGDYLFIQNDDIAMKCTTIGALINCYMKFKIPIKLDNDEWTFLRFPVPNEMLHEHLLLEPSNVISEWSYFHGTSLSPAACQALLNQNGDYLLTGHPDKSDSLTFHVFWANRVHQVNFAQDAPVGFYKILCDESYTPVETVPSLDYLVKSLARSQAAKNSYQFIRPVKRADIKDDQDKESFAPLPLCLLPFYHGKLTGRAASALTVNAGDYLVYKGEGDQLKLVVKQTGKQESFYYHYHIRKDDDNFFFIRWCDRKGRYGTINELIQHYTERNITLGGNRDCDGNLHSVTLRNPVNKARVPMTEEAYDHGEIDRVTTFLRLNQSGDFLIRTVPSTGAKVVSVLWNDDLVDLRVKEPNGEKYYLPRYQDTQLVEWVTTLQEFLEIAVSCGLQLGDICLKRAIAPE</sequence>
<dbReference type="PROSITE" id="PS50001">
    <property type="entry name" value="SH2"/>
    <property type="match status" value="1"/>
</dbReference>
<dbReference type="Proteomes" id="UP000046395">
    <property type="component" value="Unassembled WGS sequence"/>
</dbReference>
<dbReference type="WBParaSite" id="TMUE_3000013274.2">
    <property type="protein sequence ID" value="TMUE_3000013274.2"/>
    <property type="gene ID" value="WBGene00293406"/>
</dbReference>
<dbReference type="WBParaSite" id="TMUE_3000013274.1">
    <property type="protein sequence ID" value="TMUE_3000013274.1"/>
    <property type="gene ID" value="WBGene00293406"/>
</dbReference>
<organism evidence="3 4">
    <name type="scientific">Trichuris muris</name>
    <name type="common">Mouse whipworm</name>
    <dbReference type="NCBI Taxonomy" id="70415"/>
    <lineage>
        <taxon>Eukaryota</taxon>
        <taxon>Metazoa</taxon>
        <taxon>Ecdysozoa</taxon>
        <taxon>Nematoda</taxon>
        <taxon>Enoplea</taxon>
        <taxon>Dorylaimia</taxon>
        <taxon>Trichinellida</taxon>
        <taxon>Trichuridae</taxon>
        <taxon>Trichuris</taxon>
    </lineage>
</organism>
<evidence type="ECO:0000313" key="5">
    <source>
        <dbReference type="WBParaSite" id="TMUE_3000013274.2"/>
    </source>
</evidence>
<dbReference type="Pfam" id="PF23205">
    <property type="entry name" value="DUF7063"/>
    <property type="match status" value="2"/>
</dbReference>
<evidence type="ECO:0000313" key="4">
    <source>
        <dbReference type="WBParaSite" id="TMUE_3000013274.1"/>
    </source>
</evidence>
<protein>
    <submittedName>
        <fullName evidence="4 5">SH2 domain-containing protein</fullName>
    </submittedName>
</protein>
<dbReference type="InterPro" id="IPR036860">
    <property type="entry name" value="SH2_dom_sf"/>
</dbReference>